<feature type="domain" description="AB hydrolase-1" evidence="1">
    <location>
        <begin position="19"/>
        <end position="120"/>
    </location>
</feature>
<protein>
    <submittedName>
        <fullName evidence="2">Alpha/beta hydrolase</fullName>
    </submittedName>
</protein>
<dbReference type="SUPFAM" id="SSF53474">
    <property type="entry name" value="alpha/beta-Hydrolases"/>
    <property type="match status" value="1"/>
</dbReference>
<evidence type="ECO:0000259" key="1">
    <source>
        <dbReference type="Pfam" id="PF00561"/>
    </source>
</evidence>
<name>A0ABY8H7W4_9MICC</name>
<dbReference type="InterPro" id="IPR029058">
    <property type="entry name" value="AB_hydrolase_fold"/>
</dbReference>
<keyword evidence="2" id="KW-0378">Hydrolase</keyword>
<gene>
    <name evidence="2" type="ORF">P8192_03745</name>
</gene>
<dbReference type="Gene3D" id="3.40.50.1820">
    <property type="entry name" value="alpha/beta hydrolase"/>
    <property type="match status" value="1"/>
</dbReference>
<dbReference type="RefSeq" id="WP_278158606.1">
    <property type="nucleotide sequence ID" value="NZ_CP121252.1"/>
</dbReference>
<proteinExistence type="predicted"/>
<dbReference type="PANTHER" id="PTHR43689:SF8">
    <property type="entry name" value="ALPHA_BETA-HYDROLASES SUPERFAMILY PROTEIN"/>
    <property type="match status" value="1"/>
</dbReference>
<evidence type="ECO:0000313" key="2">
    <source>
        <dbReference type="EMBL" id="WFP17239.1"/>
    </source>
</evidence>
<accession>A0ABY8H7W4</accession>
<dbReference type="EMBL" id="CP121252">
    <property type="protein sequence ID" value="WFP17239.1"/>
    <property type="molecule type" value="Genomic_DNA"/>
</dbReference>
<keyword evidence="3" id="KW-1185">Reference proteome</keyword>
<dbReference type="PANTHER" id="PTHR43689">
    <property type="entry name" value="HYDROLASE"/>
    <property type="match status" value="1"/>
</dbReference>
<dbReference type="PRINTS" id="PR00111">
    <property type="entry name" value="ABHYDROLASE"/>
</dbReference>
<reference evidence="2 3" key="1">
    <citation type="submission" date="2023-04" db="EMBL/GenBank/DDBJ databases">
        <title>Funneling lignin-derived compounds into biodiesel using alkali-halophilic Citricoccus sp. P2.</title>
        <authorList>
            <person name="Luo C.-B."/>
        </authorList>
    </citation>
    <scope>NUCLEOTIDE SEQUENCE [LARGE SCALE GENOMIC DNA]</scope>
    <source>
        <strain evidence="2 3">P2</strain>
    </source>
</reference>
<organism evidence="2 3">
    <name type="scientific">Citricoccus muralis</name>
    <dbReference type="NCBI Taxonomy" id="169134"/>
    <lineage>
        <taxon>Bacteria</taxon>
        <taxon>Bacillati</taxon>
        <taxon>Actinomycetota</taxon>
        <taxon>Actinomycetes</taxon>
        <taxon>Micrococcales</taxon>
        <taxon>Micrococcaceae</taxon>
        <taxon>Citricoccus</taxon>
    </lineage>
</organism>
<dbReference type="GO" id="GO:0016787">
    <property type="term" value="F:hydrolase activity"/>
    <property type="evidence" value="ECO:0007669"/>
    <property type="project" value="UniProtKB-KW"/>
</dbReference>
<evidence type="ECO:0000313" key="3">
    <source>
        <dbReference type="Proteomes" id="UP001219037"/>
    </source>
</evidence>
<dbReference type="InterPro" id="IPR000073">
    <property type="entry name" value="AB_hydrolase_1"/>
</dbReference>
<dbReference type="Proteomes" id="UP001219037">
    <property type="component" value="Chromosome"/>
</dbReference>
<dbReference type="Pfam" id="PF00561">
    <property type="entry name" value="Abhydrolase_1"/>
    <property type="match status" value="1"/>
</dbReference>
<sequence>MTSTDTRMSHIHDYPGDGPTVVLLHGLLASAKYWGPVRRRLSSDGYRVVTIDLLGFGSAAKAPATSYDYTEHVEHVRSAVEAVAEKEPVILIGHSLGGLVSMKLARRHPELVSQLVILNAPLYRDGDEARSSILDTSALYRFLLTSKFRAAGWVTARLLGFPVIGRHSAKAREGALEEVVFRGKGLSDLRKLEVPAVVVTGAQDREIYLSNLNEAELPDSIDVFVSQTGHHLPTQAPHYVSWILNALGVAPASRASGSWAPAA</sequence>